<evidence type="ECO:0000256" key="3">
    <source>
        <dbReference type="SAM" id="Coils"/>
    </source>
</evidence>
<dbReference type="PANTHER" id="PTHR33481">
    <property type="entry name" value="REVERSE TRANSCRIPTASE"/>
    <property type="match status" value="1"/>
</dbReference>
<dbReference type="Gene3D" id="3.60.10.10">
    <property type="entry name" value="Endonuclease/exonuclease/phosphatase"/>
    <property type="match status" value="1"/>
</dbReference>
<dbReference type="GO" id="GO:0003676">
    <property type="term" value="F:nucleic acid binding"/>
    <property type="evidence" value="ECO:0007669"/>
    <property type="project" value="InterPro"/>
</dbReference>
<keyword evidence="6" id="KW-0548">Nucleotidyltransferase</keyword>
<dbReference type="Pfam" id="PF14529">
    <property type="entry name" value="Exo_endo_phos_2"/>
    <property type="match status" value="1"/>
</dbReference>
<feature type="domain" description="Reverse transcriptase" evidence="5">
    <location>
        <begin position="884"/>
        <end position="1158"/>
    </location>
</feature>
<dbReference type="EMBL" id="LFIV01000264">
    <property type="protein sequence ID" value="KZL64630.1"/>
    <property type="molecule type" value="Genomic_DNA"/>
</dbReference>
<dbReference type="InterPro" id="IPR000477">
    <property type="entry name" value="RT_dom"/>
</dbReference>
<feature type="compositionally biased region" description="Polar residues" evidence="4">
    <location>
        <begin position="179"/>
        <end position="201"/>
    </location>
</feature>
<feature type="coiled-coil region" evidence="3">
    <location>
        <begin position="728"/>
        <end position="755"/>
    </location>
</feature>
<evidence type="ECO:0000313" key="6">
    <source>
        <dbReference type="EMBL" id="KZL64630.1"/>
    </source>
</evidence>
<evidence type="ECO:0000313" key="7">
    <source>
        <dbReference type="Proteomes" id="UP000076552"/>
    </source>
</evidence>
<keyword evidence="7" id="KW-1185">Reference proteome</keyword>
<dbReference type="SUPFAM" id="SSF56672">
    <property type="entry name" value="DNA/RNA polymerases"/>
    <property type="match status" value="1"/>
</dbReference>
<proteinExistence type="predicted"/>
<keyword evidence="3" id="KW-0175">Coiled coil</keyword>
<protein>
    <submittedName>
        <fullName evidence="6">Reverse transcriptase</fullName>
    </submittedName>
</protein>
<gene>
    <name evidence="6" type="ORF">CT0861_07511</name>
</gene>
<evidence type="ECO:0000256" key="2">
    <source>
        <dbReference type="ARBA" id="ARBA00023128"/>
    </source>
</evidence>
<keyword evidence="2" id="KW-0496">Mitochondrion</keyword>
<feature type="region of interest" description="Disordered" evidence="4">
    <location>
        <begin position="1"/>
        <end position="86"/>
    </location>
</feature>
<name>A0A166MG74_9PEZI</name>
<feature type="compositionally biased region" description="Basic and acidic residues" evidence="4">
    <location>
        <begin position="64"/>
        <end position="73"/>
    </location>
</feature>
<dbReference type="PANTHER" id="PTHR33481:SF1">
    <property type="entry name" value="ENDONUCLEASE_EXONUCLEASE_PHOSPHATASE DOMAIN-CONTAINING PROTEIN-RELATED"/>
    <property type="match status" value="1"/>
</dbReference>
<dbReference type="Gene3D" id="3.30.420.10">
    <property type="entry name" value="Ribonuclease H-like superfamily/Ribonuclease H"/>
    <property type="match status" value="1"/>
</dbReference>
<evidence type="ECO:0000256" key="4">
    <source>
        <dbReference type="SAM" id="MobiDB-lite"/>
    </source>
</evidence>
<dbReference type="InterPro" id="IPR036691">
    <property type="entry name" value="Endo/exonu/phosph_ase_sf"/>
</dbReference>
<dbReference type="STRING" id="708197.A0A166MG74"/>
<reference evidence="6 7" key="1">
    <citation type="submission" date="2015-06" db="EMBL/GenBank/DDBJ databases">
        <title>Survival trade-offs in plant roots during colonization by closely related pathogenic and mutualistic fungi.</title>
        <authorList>
            <person name="Hacquard S."/>
            <person name="Kracher B."/>
            <person name="Hiruma K."/>
            <person name="Weinman A."/>
            <person name="Muench P."/>
            <person name="Garrido Oter R."/>
            <person name="Ver Loren van Themaat E."/>
            <person name="Dallerey J.-F."/>
            <person name="Damm U."/>
            <person name="Henrissat B."/>
            <person name="Lespinet O."/>
            <person name="Thon M."/>
            <person name="Kemen E."/>
            <person name="McHardy A.C."/>
            <person name="Schulze-Lefert P."/>
            <person name="O'Connell R.J."/>
        </authorList>
    </citation>
    <scope>NUCLEOTIDE SEQUENCE [LARGE SCALE GENOMIC DNA]</scope>
    <source>
        <strain evidence="6 7">0861</strain>
    </source>
</reference>
<sequence>MAEPMEAEIVVEPDDAPFSTPKRPIRVAKPTIKIRTTTRQDKEAAQEPKRTTRNTTRSASIEGTAERASDIRRSNGGGGSIGSNDGRAMLQKALEMLGESRKESQWLKEALKRQMEVVQKQDEMIRDLSSKMDETTKQMNEELKQSREELKLVREQLESIATNATQSPSMSYADVARSAPSSQPTNLRTLSSFNTTPSNFSDTPYCTIDTSHAESEAAEQVSVGSIRTMVESQIRSGEGEAGSWRCRAVTKDPRNPHRIRIACRNDDEHAMVKRVVEANLARGARILRDDVYPIRVDSVNRTAVLNDDGDVRAGAAEAFGVENDASVAKVAWLSDRNVAKAYGSMVVYLRKAADARRLLGEGFFHAGGESGYTRPFERRERTNQCYNCQEITDHKAYQCNKPKMMQLNVMKRGEIHESLMNDEAIRDTTVLAIQEPQARVIQGRLLTTPMGHQGWTKMVPSTCREGRWAIRSMVWVNKEVEAEQILVESPDVTAAVVRLEERLVVVVSVYVPGGESHALRSICDKLRQVVLDTRQRADRVVDVVIAGDFNRHDQLWGGDEISMVRQGEADPIIDLMNGCGLSSLLPRDTKTWQRGEHQSTIDLVLASEDPTNSLIKCAIHETDHGSDHRAIETIFDVSIPTTAPRERLLFKNAPWKEINARIERALETTPGEGTVQQKTDRLMAVVTEAIHALTPKAKPSPYSKRWWTTDLTQLRRIYTYWRNRARAERRAGRAMADLEEKAKAASKQYHDAIRQQKRKHWNEFLADNDNIWEAAKYLKAGDGEAFGKLPQLVRADKTTTTNHTEQAEELLTTFFPALPEDIDEEGDRPQRAAVKMPPITMEEVERQLFATKSWKAPGEDGLPAAVWKQTWPVVRAWVLSIFRASLDEGKLPHQWRHAKIIPLKKPGKDNYTLAKAWRPISLLATLGKVLESVVAERISHVVELYGLLPANHFGARKQRSAEQALLLLQEQVYTAWRGHRVLSLVSFDVKGAYNGVCKERLVQRMKARGIPDDLLRWVSAFCSDRTATIQINGQSSESRSLPQAGLPQGSPLSPILFLFFNADLVQRRIDSNGGAMAFVDDFTAWVTGKTAQDNRKGIESIIRDAIDWERRSGATFEAEKTAIIHFTRNDHKSDPEPYIIKGRPVQPKNHTKILGVIIDTRLKYKEHIARASSKGLKAALELQRLRGLSPATARQLFTATVAPVVDYASNVWMHRYKDKLMGAINRVQRVSAKAIVGTFLTVAASVAEAEAHIPTAKERFWRKAVKMWTDIHTLPETNPLRRMTSKMRKFRNAHRSPLFQVAEALKDIPMERIETVNALTLLPWEDRLQVKIGEEETTVLETTVLETTSTVRVAVSSSVRGGMVGIGGAVQKRPGLQADPEPEHFSFTLGLRSEQNPYSAELAAMAYALRRLLRGVTGERITLVTSNKGAALSLKRPHQQSGQAYIRSVYDSVEELRKDENTITVQWVAASEGDELLKQAKGQAREATKDGAIPQVQFPMMKSTTLNVARAKVSQGRVLPEKVGRFSKRVDKALPGKHTRQLYDQLTWKEATTLAQLRTGMARLNYYLHRIDATPSDLCGCGQAAETVEHFLFRCTRWTTFRTEMLQCTETQRSNISFYLGGKSPSDDDKWTPNMQAVRATIRFALATGRLDARR</sequence>
<feature type="compositionally biased region" description="Acidic residues" evidence="4">
    <location>
        <begin position="1"/>
        <end position="15"/>
    </location>
</feature>
<dbReference type="GO" id="GO:0003964">
    <property type="term" value="F:RNA-directed DNA polymerase activity"/>
    <property type="evidence" value="ECO:0007669"/>
    <property type="project" value="UniProtKB-KW"/>
</dbReference>
<dbReference type="InterPro" id="IPR005135">
    <property type="entry name" value="Endo/exonuclease/phosphatase"/>
</dbReference>
<comment type="caution">
    <text evidence="6">The sequence shown here is derived from an EMBL/GenBank/DDBJ whole genome shotgun (WGS) entry which is preliminary data.</text>
</comment>
<keyword evidence="6" id="KW-0695">RNA-directed DNA polymerase</keyword>
<dbReference type="Proteomes" id="UP000076552">
    <property type="component" value="Unassembled WGS sequence"/>
</dbReference>
<dbReference type="InterPro" id="IPR036397">
    <property type="entry name" value="RNaseH_sf"/>
</dbReference>
<keyword evidence="6" id="KW-0808">Transferase</keyword>
<comment type="subcellular location">
    <subcellularLocation>
        <location evidence="1">Mitochondrion</location>
    </subcellularLocation>
</comment>
<evidence type="ECO:0000259" key="5">
    <source>
        <dbReference type="PROSITE" id="PS50878"/>
    </source>
</evidence>
<dbReference type="CDD" id="cd01650">
    <property type="entry name" value="RT_nLTR_like"/>
    <property type="match status" value="1"/>
</dbReference>
<dbReference type="SUPFAM" id="SSF56219">
    <property type="entry name" value="DNase I-like"/>
    <property type="match status" value="1"/>
</dbReference>
<feature type="coiled-coil region" evidence="3">
    <location>
        <begin position="118"/>
        <end position="163"/>
    </location>
</feature>
<dbReference type="Pfam" id="PF00078">
    <property type="entry name" value="RVT_1"/>
    <property type="match status" value="1"/>
</dbReference>
<evidence type="ECO:0000256" key="1">
    <source>
        <dbReference type="ARBA" id="ARBA00004173"/>
    </source>
</evidence>
<feature type="region of interest" description="Disordered" evidence="4">
    <location>
        <begin position="165"/>
        <end position="201"/>
    </location>
</feature>
<organism evidence="6 7">
    <name type="scientific">Colletotrichum tofieldiae</name>
    <dbReference type="NCBI Taxonomy" id="708197"/>
    <lineage>
        <taxon>Eukaryota</taxon>
        <taxon>Fungi</taxon>
        <taxon>Dikarya</taxon>
        <taxon>Ascomycota</taxon>
        <taxon>Pezizomycotina</taxon>
        <taxon>Sordariomycetes</taxon>
        <taxon>Hypocreomycetidae</taxon>
        <taxon>Glomerellales</taxon>
        <taxon>Glomerellaceae</taxon>
        <taxon>Colletotrichum</taxon>
        <taxon>Colletotrichum spaethianum species complex</taxon>
    </lineage>
</organism>
<dbReference type="GO" id="GO:0005739">
    <property type="term" value="C:mitochondrion"/>
    <property type="evidence" value="ECO:0007669"/>
    <property type="project" value="UniProtKB-SubCell"/>
</dbReference>
<accession>A0A166MG74</accession>
<dbReference type="InterPro" id="IPR043502">
    <property type="entry name" value="DNA/RNA_pol_sf"/>
</dbReference>
<feature type="compositionally biased region" description="Basic and acidic residues" evidence="4">
    <location>
        <begin position="38"/>
        <end position="50"/>
    </location>
</feature>
<dbReference type="PROSITE" id="PS50878">
    <property type="entry name" value="RT_POL"/>
    <property type="match status" value="1"/>
</dbReference>